<dbReference type="STRING" id="569365.A0A0D2C4V6"/>
<protein>
    <recommendedName>
        <fullName evidence="2">Aldehyde dehydrogenase domain-containing protein</fullName>
    </recommendedName>
</protein>
<dbReference type="RefSeq" id="XP_016246434.1">
    <property type="nucleotide sequence ID" value="XM_016396578.1"/>
</dbReference>
<dbReference type="PANTHER" id="PTHR43353">
    <property type="entry name" value="SUCCINATE-SEMIALDEHYDE DEHYDROGENASE, MITOCHONDRIAL"/>
    <property type="match status" value="1"/>
</dbReference>
<gene>
    <name evidence="3" type="ORF">PV07_09331</name>
</gene>
<dbReference type="VEuPathDB" id="FungiDB:PV07_09331"/>
<dbReference type="InterPro" id="IPR016161">
    <property type="entry name" value="Ald_DH/histidinol_DH"/>
</dbReference>
<evidence type="ECO:0000313" key="3">
    <source>
        <dbReference type="EMBL" id="KIW26218.1"/>
    </source>
</evidence>
<dbReference type="InterPro" id="IPR015590">
    <property type="entry name" value="Aldehyde_DH_dom"/>
</dbReference>
<dbReference type="EMBL" id="KN847044">
    <property type="protein sequence ID" value="KIW26218.1"/>
    <property type="molecule type" value="Genomic_DNA"/>
</dbReference>
<dbReference type="GO" id="GO:0005737">
    <property type="term" value="C:cytoplasm"/>
    <property type="evidence" value="ECO:0007669"/>
    <property type="project" value="TreeGrafter"/>
</dbReference>
<keyword evidence="4" id="KW-1185">Reference proteome</keyword>
<evidence type="ECO:0000313" key="4">
    <source>
        <dbReference type="Proteomes" id="UP000054466"/>
    </source>
</evidence>
<organism evidence="3 4">
    <name type="scientific">Cladophialophora immunda</name>
    <dbReference type="NCBI Taxonomy" id="569365"/>
    <lineage>
        <taxon>Eukaryota</taxon>
        <taxon>Fungi</taxon>
        <taxon>Dikarya</taxon>
        <taxon>Ascomycota</taxon>
        <taxon>Pezizomycotina</taxon>
        <taxon>Eurotiomycetes</taxon>
        <taxon>Chaetothyriomycetidae</taxon>
        <taxon>Chaetothyriales</taxon>
        <taxon>Herpotrichiellaceae</taxon>
        <taxon>Cladophialophora</taxon>
    </lineage>
</organism>
<dbReference type="Proteomes" id="UP000054466">
    <property type="component" value="Unassembled WGS sequence"/>
</dbReference>
<dbReference type="GO" id="GO:0009450">
    <property type="term" value="P:gamma-aminobutyric acid catabolic process"/>
    <property type="evidence" value="ECO:0007669"/>
    <property type="project" value="TreeGrafter"/>
</dbReference>
<proteinExistence type="predicted"/>
<accession>A0A0D2C4V6</accession>
<dbReference type="InterPro" id="IPR050740">
    <property type="entry name" value="Aldehyde_DH_Superfamily"/>
</dbReference>
<dbReference type="AlphaFoldDB" id="A0A0D2C4V6"/>
<dbReference type="Pfam" id="PF00171">
    <property type="entry name" value="Aldedh"/>
    <property type="match status" value="1"/>
</dbReference>
<dbReference type="PANTHER" id="PTHR43353:SF11">
    <property type="entry name" value="SUCCINATE SEMIALDEHYDE DEHYDROGENASE (EUROFUNG)"/>
    <property type="match status" value="1"/>
</dbReference>
<sequence>MDTAFATALTDRELFAQKAYVNGQWVSSSSQAKFEVRDKTTDAVMGTCPDMNTDDLDDAIQAATTALPEWSALGSSSRVRFLQKISLSMLSNRADIGQIVATETGKPVAEAEAEVAFAASFFDSLAEKITREDVIGQSDNLEKAEDTVIVCAVVVPRELSLAIGARKVAIALAAGSTAVVLPDARAPFSSNVVAVLSERAGLPKGVLNVVSTLGNTEQLSLALYGSATLGQILLL</sequence>
<evidence type="ECO:0000256" key="1">
    <source>
        <dbReference type="ARBA" id="ARBA00023002"/>
    </source>
</evidence>
<reference evidence="3 4" key="1">
    <citation type="submission" date="2015-01" db="EMBL/GenBank/DDBJ databases">
        <title>The Genome Sequence of Cladophialophora immunda CBS83496.</title>
        <authorList>
            <consortium name="The Broad Institute Genomics Platform"/>
            <person name="Cuomo C."/>
            <person name="de Hoog S."/>
            <person name="Gorbushina A."/>
            <person name="Stielow B."/>
            <person name="Teixiera M."/>
            <person name="Abouelleil A."/>
            <person name="Chapman S.B."/>
            <person name="Priest M."/>
            <person name="Young S.K."/>
            <person name="Wortman J."/>
            <person name="Nusbaum C."/>
            <person name="Birren B."/>
        </authorList>
    </citation>
    <scope>NUCLEOTIDE SEQUENCE [LARGE SCALE GENOMIC DNA]</scope>
    <source>
        <strain evidence="3 4">CBS 83496</strain>
    </source>
</reference>
<dbReference type="SUPFAM" id="SSF53720">
    <property type="entry name" value="ALDH-like"/>
    <property type="match status" value="1"/>
</dbReference>
<dbReference type="Gene3D" id="3.40.605.10">
    <property type="entry name" value="Aldehyde Dehydrogenase, Chain A, domain 1"/>
    <property type="match status" value="1"/>
</dbReference>
<dbReference type="GO" id="GO:0004777">
    <property type="term" value="F:succinate-semialdehyde dehydrogenase (NAD+) activity"/>
    <property type="evidence" value="ECO:0007669"/>
    <property type="project" value="TreeGrafter"/>
</dbReference>
<name>A0A0D2C4V6_9EURO</name>
<keyword evidence="1" id="KW-0560">Oxidoreductase</keyword>
<dbReference type="GeneID" id="27348525"/>
<feature type="domain" description="Aldehyde dehydrogenase" evidence="2">
    <location>
        <begin position="25"/>
        <end position="215"/>
    </location>
</feature>
<dbReference type="HOGENOM" id="CLU_005391_6_1_1"/>
<dbReference type="InterPro" id="IPR016162">
    <property type="entry name" value="Ald_DH_N"/>
</dbReference>
<evidence type="ECO:0000259" key="2">
    <source>
        <dbReference type="Pfam" id="PF00171"/>
    </source>
</evidence>